<accession>A0A087G402</accession>
<evidence type="ECO:0000313" key="3">
    <source>
        <dbReference type="Proteomes" id="UP000029120"/>
    </source>
</evidence>
<evidence type="ECO:0000313" key="2">
    <source>
        <dbReference type="EMBL" id="KFK24604.1"/>
    </source>
</evidence>
<feature type="chain" id="PRO_5001821554" description="MD-2-related lipid-recognition domain-containing protein" evidence="1">
    <location>
        <begin position="23"/>
        <end position="186"/>
    </location>
</feature>
<proteinExistence type="predicted"/>
<keyword evidence="3" id="KW-1185">Reference proteome</keyword>
<dbReference type="EMBL" id="CM002876">
    <property type="protein sequence ID" value="KFK24604.1"/>
    <property type="molecule type" value="Genomic_DNA"/>
</dbReference>
<protein>
    <recommendedName>
        <fullName evidence="4">MD-2-related lipid-recognition domain-containing protein</fullName>
    </recommendedName>
</protein>
<evidence type="ECO:0008006" key="4">
    <source>
        <dbReference type="Google" id="ProtNLM"/>
    </source>
</evidence>
<sequence>MAISHVQTLLLLASVFFVPAYCGLPFRPCETREGDIASTRLRDSPIDATSGDMIPEIETREGSYAVPATGITVNSVDINVEGEGIVWAITGFKINVTSTQPLGGPVPRFYVYAKIYYGTELIYNHNYYICRVTSCRDTPGVYVIAFNRIIDRPVQYNLNIRVRITDNFNTDKCITFDNYPSPLSVL</sequence>
<name>A0A087G402_ARAAL</name>
<dbReference type="AlphaFoldDB" id="A0A087G402"/>
<feature type="signal peptide" evidence="1">
    <location>
        <begin position="1"/>
        <end position="22"/>
    </location>
</feature>
<gene>
    <name evidence="2" type="ordered locus">AALP_Aa8g000800</name>
</gene>
<organism evidence="2 3">
    <name type="scientific">Arabis alpina</name>
    <name type="common">Alpine rock-cress</name>
    <dbReference type="NCBI Taxonomy" id="50452"/>
    <lineage>
        <taxon>Eukaryota</taxon>
        <taxon>Viridiplantae</taxon>
        <taxon>Streptophyta</taxon>
        <taxon>Embryophyta</taxon>
        <taxon>Tracheophyta</taxon>
        <taxon>Spermatophyta</taxon>
        <taxon>Magnoliopsida</taxon>
        <taxon>eudicotyledons</taxon>
        <taxon>Gunneridae</taxon>
        <taxon>Pentapetalae</taxon>
        <taxon>rosids</taxon>
        <taxon>malvids</taxon>
        <taxon>Brassicales</taxon>
        <taxon>Brassicaceae</taxon>
        <taxon>Arabideae</taxon>
        <taxon>Arabis</taxon>
    </lineage>
</organism>
<dbReference type="Gramene" id="KFK24604">
    <property type="protein sequence ID" value="KFK24604"/>
    <property type="gene ID" value="AALP_AA8G000800"/>
</dbReference>
<evidence type="ECO:0000256" key="1">
    <source>
        <dbReference type="SAM" id="SignalP"/>
    </source>
</evidence>
<reference evidence="3" key="1">
    <citation type="journal article" date="2015" name="Nat. Plants">
        <title>Genome expansion of Arabis alpina linked with retrotransposition and reduced symmetric DNA methylation.</title>
        <authorList>
            <person name="Willing E.M."/>
            <person name="Rawat V."/>
            <person name="Mandakova T."/>
            <person name="Maumus F."/>
            <person name="James G.V."/>
            <person name="Nordstroem K.J."/>
            <person name="Becker C."/>
            <person name="Warthmann N."/>
            <person name="Chica C."/>
            <person name="Szarzynska B."/>
            <person name="Zytnicki M."/>
            <person name="Albani M.C."/>
            <person name="Kiefer C."/>
            <person name="Bergonzi S."/>
            <person name="Castaings L."/>
            <person name="Mateos J.L."/>
            <person name="Berns M.C."/>
            <person name="Bujdoso N."/>
            <person name="Piofczyk T."/>
            <person name="de Lorenzo L."/>
            <person name="Barrero-Sicilia C."/>
            <person name="Mateos I."/>
            <person name="Piednoel M."/>
            <person name="Hagmann J."/>
            <person name="Chen-Min-Tao R."/>
            <person name="Iglesias-Fernandez R."/>
            <person name="Schuster S.C."/>
            <person name="Alonso-Blanco C."/>
            <person name="Roudier F."/>
            <person name="Carbonero P."/>
            <person name="Paz-Ares J."/>
            <person name="Davis S.J."/>
            <person name="Pecinka A."/>
            <person name="Quesneville H."/>
            <person name="Colot V."/>
            <person name="Lysak M.A."/>
            <person name="Weigel D."/>
            <person name="Coupland G."/>
            <person name="Schneeberger K."/>
        </authorList>
    </citation>
    <scope>NUCLEOTIDE SEQUENCE [LARGE SCALE GENOMIC DNA]</scope>
    <source>
        <strain evidence="3">cv. Pajares</strain>
    </source>
</reference>
<dbReference type="Proteomes" id="UP000029120">
    <property type="component" value="Chromosome 8"/>
</dbReference>
<keyword evidence="1" id="KW-0732">Signal</keyword>